<dbReference type="EMBL" id="MU001681">
    <property type="protein sequence ID" value="KAF2457166.1"/>
    <property type="molecule type" value="Genomic_DNA"/>
</dbReference>
<feature type="compositionally biased region" description="Polar residues" evidence="1">
    <location>
        <begin position="111"/>
        <end position="127"/>
    </location>
</feature>
<evidence type="ECO:0000313" key="3">
    <source>
        <dbReference type="Proteomes" id="UP000799766"/>
    </source>
</evidence>
<evidence type="ECO:0000256" key="1">
    <source>
        <dbReference type="SAM" id="MobiDB-lite"/>
    </source>
</evidence>
<accession>A0A6A6NZM9</accession>
<dbReference type="AlphaFoldDB" id="A0A6A6NZM9"/>
<proteinExistence type="predicted"/>
<gene>
    <name evidence="2" type="ORF">BDY21DRAFT_35813</name>
</gene>
<organism evidence="2 3">
    <name type="scientific">Lineolata rhizophorae</name>
    <dbReference type="NCBI Taxonomy" id="578093"/>
    <lineage>
        <taxon>Eukaryota</taxon>
        <taxon>Fungi</taxon>
        <taxon>Dikarya</taxon>
        <taxon>Ascomycota</taxon>
        <taxon>Pezizomycotina</taxon>
        <taxon>Dothideomycetes</taxon>
        <taxon>Dothideomycetes incertae sedis</taxon>
        <taxon>Lineolatales</taxon>
        <taxon>Lineolataceae</taxon>
        <taxon>Lineolata</taxon>
    </lineage>
</organism>
<name>A0A6A6NZM9_9PEZI</name>
<protein>
    <submittedName>
        <fullName evidence="2">Uncharacterized protein</fullName>
    </submittedName>
</protein>
<evidence type="ECO:0000313" key="2">
    <source>
        <dbReference type="EMBL" id="KAF2457166.1"/>
    </source>
</evidence>
<sequence length="223" mass="24605">MPPCTRHAPKVHTYMGMNRKISRCAPNIRASAPHDRTARRARRLGLPGSRQPRAASSILPIKSAASDHQRLSKRTLTLPKHKRSLVDKPIVSKSLTDPMYSSLEAPRRTPTEQASRRISSHARSTAGDQPINNLFEEACVLWVPVANISFIISCDVPPVTRKGAHGQEEPVTQHVASFLNSLLLANIELSSAFQYSALSNLSTPQFSVSIDVMANRSQVDELR</sequence>
<reference evidence="2" key="1">
    <citation type="journal article" date="2020" name="Stud. Mycol.">
        <title>101 Dothideomycetes genomes: a test case for predicting lifestyles and emergence of pathogens.</title>
        <authorList>
            <person name="Haridas S."/>
            <person name="Albert R."/>
            <person name="Binder M."/>
            <person name="Bloem J."/>
            <person name="Labutti K."/>
            <person name="Salamov A."/>
            <person name="Andreopoulos B."/>
            <person name="Baker S."/>
            <person name="Barry K."/>
            <person name="Bills G."/>
            <person name="Bluhm B."/>
            <person name="Cannon C."/>
            <person name="Castanera R."/>
            <person name="Culley D."/>
            <person name="Daum C."/>
            <person name="Ezra D."/>
            <person name="Gonzalez J."/>
            <person name="Henrissat B."/>
            <person name="Kuo A."/>
            <person name="Liang C."/>
            <person name="Lipzen A."/>
            <person name="Lutzoni F."/>
            <person name="Magnuson J."/>
            <person name="Mondo S."/>
            <person name="Nolan M."/>
            <person name="Ohm R."/>
            <person name="Pangilinan J."/>
            <person name="Park H.-J."/>
            <person name="Ramirez L."/>
            <person name="Alfaro M."/>
            <person name="Sun H."/>
            <person name="Tritt A."/>
            <person name="Yoshinaga Y."/>
            <person name="Zwiers L.-H."/>
            <person name="Turgeon B."/>
            <person name="Goodwin S."/>
            <person name="Spatafora J."/>
            <person name="Crous P."/>
            <person name="Grigoriev I."/>
        </authorList>
    </citation>
    <scope>NUCLEOTIDE SEQUENCE</scope>
    <source>
        <strain evidence="2">ATCC 16933</strain>
    </source>
</reference>
<feature type="region of interest" description="Disordered" evidence="1">
    <location>
        <begin position="97"/>
        <end position="127"/>
    </location>
</feature>
<dbReference type="Proteomes" id="UP000799766">
    <property type="component" value="Unassembled WGS sequence"/>
</dbReference>
<keyword evidence="3" id="KW-1185">Reference proteome</keyword>